<protein>
    <submittedName>
        <fullName evidence="1">Uncharacterized protein</fullName>
    </submittedName>
</protein>
<dbReference type="Proteomes" id="UP001162164">
    <property type="component" value="Unassembled WGS sequence"/>
</dbReference>
<evidence type="ECO:0000313" key="2">
    <source>
        <dbReference type="Proteomes" id="UP001162164"/>
    </source>
</evidence>
<organism evidence="1 2">
    <name type="scientific">Molorchus minor</name>
    <dbReference type="NCBI Taxonomy" id="1323400"/>
    <lineage>
        <taxon>Eukaryota</taxon>
        <taxon>Metazoa</taxon>
        <taxon>Ecdysozoa</taxon>
        <taxon>Arthropoda</taxon>
        <taxon>Hexapoda</taxon>
        <taxon>Insecta</taxon>
        <taxon>Pterygota</taxon>
        <taxon>Neoptera</taxon>
        <taxon>Endopterygota</taxon>
        <taxon>Coleoptera</taxon>
        <taxon>Polyphaga</taxon>
        <taxon>Cucujiformia</taxon>
        <taxon>Chrysomeloidea</taxon>
        <taxon>Cerambycidae</taxon>
        <taxon>Lamiinae</taxon>
        <taxon>Monochamini</taxon>
        <taxon>Molorchus</taxon>
    </lineage>
</organism>
<sequence>MLKLRKSLIRGIGRENWMKLPTGCYRIVATIILIQDKKINS</sequence>
<gene>
    <name evidence="1" type="ORF">NQ317_017260</name>
</gene>
<comment type="caution">
    <text evidence="1">The sequence shown here is derived from an EMBL/GenBank/DDBJ whole genome shotgun (WGS) entry which is preliminary data.</text>
</comment>
<evidence type="ECO:0000313" key="1">
    <source>
        <dbReference type="EMBL" id="KAJ8981168.1"/>
    </source>
</evidence>
<reference evidence="1" key="1">
    <citation type="journal article" date="2023" name="Insect Mol. Biol.">
        <title>Genome sequencing provides insights into the evolution of gene families encoding plant cell wall-degrading enzymes in longhorned beetles.</title>
        <authorList>
            <person name="Shin N.R."/>
            <person name="Okamura Y."/>
            <person name="Kirsch R."/>
            <person name="Pauchet Y."/>
        </authorList>
    </citation>
    <scope>NUCLEOTIDE SEQUENCE</scope>
    <source>
        <strain evidence="1">MMC_N1</strain>
    </source>
</reference>
<dbReference type="EMBL" id="JAPWTJ010000199">
    <property type="protein sequence ID" value="KAJ8981168.1"/>
    <property type="molecule type" value="Genomic_DNA"/>
</dbReference>
<accession>A0ABQ9JSB2</accession>
<keyword evidence="2" id="KW-1185">Reference proteome</keyword>
<name>A0ABQ9JSB2_9CUCU</name>
<proteinExistence type="predicted"/>